<feature type="compositionally biased region" description="Polar residues" evidence="1">
    <location>
        <begin position="28"/>
        <end position="47"/>
    </location>
</feature>
<name>A0A2V3U9Q5_9HYPH</name>
<evidence type="ECO:0000313" key="4">
    <source>
        <dbReference type="Proteomes" id="UP000248021"/>
    </source>
</evidence>
<dbReference type="RefSeq" id="WP_170147241.1">
    <property type="nucleotide sequence ID" value="NZ_CAKNFM010000006.1"/>
</dbReference>
<feature type="region of interest" description="Disordered" evidence="1">
    <location>
        <begin position="26"/>
        <end position="47"/>
    </location>
</feature>
<feature type="signal peptide" evidence="2">
    <location>
        <begin position="1"/>
        <end position="22"/>
    </location>
</feature>
<dbReference type="EMBL" id="QJJK01000005">
    <property type="protein sequence ID" value="PXW59034.1"/>
    <property type="molecule type" value="Genomic_DNA"/>
</dbReference>
<keyword evidence="4" id="KW-1185">Reference proteome</keyword>
<feature type="chain" id="PRO_5041067783" evidence="2">
    <location>
        <begin position="23"/>
        <end position="47"/>
    </location>
</feature>
<protein>
    <submittedName>
        <fullName evidence="3">Uncharacterized protein</fullName>
    </submittedName>
</protein>
<evidence type="ECO:0000256" key="1">
    <source>
        <dbReference type="SAM" id="MobiDB-lite"/>
    </source>
</evidence>
<organism evidence="3 4">
    <name type="scientific">Chelatococcus asaccharovorans</name>
    <dbReference type="NCBI Taxonomy" id="28210"/>
    <lineage>
        <taxon>Bacteria</taxon>
        <taxon>Pseudomonadati</taxon>
        <taxon>Pseudomonadota</taxon>
        <taxon>Alphaproteobacteria</taxon>
        <taxon>Hyphomicrobiales</taxon>
        <taxon>Chelatococcaceae</taxon>
        <taxon>Chelatococcus</taxon>
    </lineage>
</organism>
<dbReference type="Proteomes" id="UP000248021">
    <property type="component" value="Unassembled WGS sequence"/>
</dbReference>
<comment type="caution">
    <text evidence="3">The sequence shown here is derived from an EMBL/GenBank/DDBJ whole genome shotgun (WGS) entry which is preliminary data.</text>
</comment>
<dbReference type="AlphaFoldDB" id="A0A2V3U9Q5"/>
<sequence>MRSLILALTLAASAAFAPAAFADCGPKHTSSLDSQQSIQTPSSTRTG</sequence>
<evidence type="ECO:0000256" key="2">
    <source>
        <dbReference type="SAM" id="SignalP"/>
    </source>
</evidence>
<gene>
    <name evidence="3" type="ORF">C7450_105383</name>
</gene>
<reference evidence="3 4" key="1">
    <citation type="submission" date="2018-05" db="EMBL/GenBank/DDBJ databases">
        <title>Genomic Encyclopedia of Type Strains, Phase IV (KMG-IV): sequencing the most valuable type-strain genomes for metagenomic binning, comparative biology and taxonomic classification.</title>
        <authorList>
            <person name="Goeker M."/>
        </authorList>
    </citation>
    <scope>NUCLEOTIDE SEQUENCE [LARGE SCALE GENOMIC DNA]</scope>
    <source>
        <strain evidence="3 4">DSM 6462</strain>
    </source>
</reference>
<accession>A0A2V3U9Q5</accession>
<proteinExistence type="predicted"/>
<evidence type="ECO:0000313" key="3">
    <source>
        <dbReference type="EMBL" id="PXW59034.1"/>
    </source>
</evidence>
<keyword evidence="2" id="KW-0732">Signal</keyword>